<keyword evidence="3 8" id="KW-0813">Transport</keyword>
<reference evidence="10" key="1">
    <citation type="journal article" date="2014" name="Int. J. Syst. Evol. Microbiol.">
        <title>Complete genome sequence of Corynebacterium casei LMG S-19264T (=DSM 44701T), isolated from a smear-ripened cheese.</title>
        <authorList>
            <consortium name="US DOE Joint Genome Institute (JGI-PGF)"/>
            <person name="Walter F."/>
            <person name="Albersmeier A."/>
            <person name="Kalinowski J."/>
            <person name="Ruckert C."/>
        </authorList>
    </citation>
    <scope>NUCLEOTIDE SEQUENCE</scope>
    <source>
        <strain evidence="10">CGMCC 1.15880</strain>
    </source>
</reference>
<dbReference type="GO" id="GO:0042910">
    <property type="term" value="F:xenobiotic transmembrane transporter activity"/>
    <property type="evidence" value="ECO:0007669"/>
    <property type="project" value="InterPro"/>
</dbReference>
<feature type="transmembrane region" description="Helical" evidence="8">
    <location>
        <begin position="343"/>
        <end position="366"/>
    </location>
</feature>
<feature type="transmembrane region" description="Helical" evidence="8">
    <location>
        <begin position="253"/>
        <end position="273"/>
    </location>
</feature>
<dbReference type="GO" id="GO:0005886">
    <property type="term" value="C:plasma membrane"/>
    <property type="evidence" value="ECO:0007669"/>
    <property type="project" value="UniProtKB-SubCell"/>
</dbReference>
<protein>
    <recommendedName>
        <fullName evidence="8">Bcr/CflA family efflux transporter</fullName>
    </recommendedName>
</protein>
<comment type="caution">
    <text evidence="8">Lacks conserved residue(s) required for the propagation of feature annotation.</text>
</comment>
<keyword evidence="11" id="KW-1185">Reference proteome</keyword>
<dbReference type="PROSITE" id="PS00216">
    <property type="entry name" value="SUGAR_TRANSPORT_1"/>
    <property type="match status" value="1"/>
</dbReference>
<comment type="caution">
    <text evidence="10">The sequence shown here is derived from an EMBL/GenBank/DDBJ whole genome shotgun (WGS) entry which is preliminary data.</text>
</comment>
<dbReference type="InterPro" id="IPR004812">
    <property type="entry name" value="Efflux_drug-R_Bcr/CmlA"/>
</dbReference>
<keyword evidence="8" id="KW-0997">Cell inner membrane</keyword>
<dbReference type="SUPFAM" id="SSF103473">
    <property type="entry name" value="MFS general substrate transporter"/>
    <property type="match status" value="1"/>
</dbReference>
<dbReference type="RefSeq" id="WP_188671378.1">
    <property type="nucleotide sequence ID" value="NZ_BMKA01000001.1"/>
</dbReference>
<evidence type="ECO:0000256" key="2">
    <source>
        <dbReference type="ARBA" id="ARBA00006236"/>
    </source>
</evidence>
<organism evidence="10 11">
    <name type="scientific">Neptunicoccus cionae</name>
    <dbReference type="NCBI Taxonomy" id="2035344"/>
    <lineage>
        <taxon>Bacteria</taxon>
        <taxon>Pseudomonadati</taxon>
        <taxon>Pseudomonadota</taxon>
        <taxon>Alphaproteobacteria</taxon>
        <taxon>Rhodobacterales</taxon>
        <taxon>Paracoccaceae</taxon>
        <taxon>Neptunicoccus</taxon>
    </lineage>
</organism>
<evidence type="ECO:0000256" key="7">
    <source>
        <dbReference type="ARBA" id="ARBA00023136"/>
    </source>
</evidence>
<keyword evidence="7 8" id="KW-0472">Membrane</keyword>
<dbReference type="PANTHER" id="PTHR23502">
    <property type="entry name" value="MAJOR FACILITATOR SUPERFAMILY"/>
    <property type="match status" value="1"/>
</dbReference>
<reference evidence="10" key="2">
    <citation type="submission" date="2020-09" db="EMBL/GenBank/DDBJ databases">
        <authorList>
            <person name="Sun Q."/>
            <person name="Zhou Y."/>
        </authorList>
    </citation>
    <scope>NUCLEOTIDE SEQUENCE</scope>
    <source>
        <strain evidence="10">CGMCC 1.15880</strain>
    </source>
</reference>
<feature type="transmembrane region" description="Helical" evidence="8">
    <location>
        <begin position="372"/>
        <end position="392"/>
    </location>
</feature>
<evidence type="ECO:0000256" key="1">
    <source>
        <dbReference type="ARBA" id="ARBA00004651"/>
    </source>
</evidence>
<dbReference type="Gene3D" id="1.20.1720.10">
    <property type="entry name" value="Multidrug resistance protein D"/>
    <property type="match status" value="1"/>
</dbReference>
<dbReference type="InterPro" id="IPR036259">
    <property type="entry name" value="MFS_trans_sf"/>
</dbReference>
<dbReference type="Pfam" id="PF07690">
    <property type="entry name" value="MFS_1"/>
    <property type="match status" value="1"/>
</dbReference>
<dbReference type="AlphaFoldDB" id="A0A916QUC9"/>
<evidence type="ECO:0000313" key="11">
    <source>
        <dbReference type="Proteomes" id="UP000628017"/>
    </source>
</evidence>
<dbReference type="NCBIfam" id="TIGR00710">
    <property type="entry name" value="efflux_Bcr_CflA"/>
    <property type="match status" value="1"/>
</dbReference>
<name>A0A916QUC9_9RHOB</name>
<feature type="transmembrane region" description="Helical" evidence="8">
    <location>
        <begin position="310"/>
        <end position="331"/>
    </location>
</feature>
<feature type="transmembrane region" description="Helical" evidence="8">
    <location>
        <begin position="160"/>
        <end position="183"/>
    </location>
</feature>
<keyword evidence="6 8" id="KW-1133">Transmembrane helix</keyword>
<comment type="similarity">
    <text evidence="2 8">Belongs to the major facilitator superfamily. Bcr/CmlA family.</text>
</comment>
<feature type="domain" description="Major facilitator superfamily (MFS) profile" evidence="9">
    <location>
        <begin position="10"/>
        <end position="398"/>
    </location>
</feature>
<evidence type="ECO:0000313" key="10">
    <source>
        <dbReference type="EMBL" id="GGA11356.1"/>
    </source>
</evidence>
<dbReference type="PANTHER" id="PTHR23502:SF132">
    <property type="entry name" value="POLYAMINE TRANSPORTER 2-RELATED"/>
    <property type="match status" value="1"/>
</dbReference>
<comment type="subcellular location">
    <subcellularLocation>
        <location evidence="8">Cell inner membrane</location>
        <topology evidence="8">Multi-pass membrane protein</topology>
    </subcellularLocation>
    <subcellularLocation>
        <location evidence="1">Cell membrane</location>
        <topology evidence="1">Multi-pass membrane protein</topology>
    </subcellularLocation>
</comment>
<evidence type="ECO:0000256" key="5">
    <source>
        <dbReference type="ARBA" id="ARBA00022692"/>
    </source>
</evidence>
<evidence type="ECO:0000256" key="8">
    <source>
        <dbReference type="RuleBase" id="RU365088"/>
    </source>
</evidence>
<gene>
    <name evidence="10" type="ORF">GCM10011498_09430</name>
</gene>
<dbReference type="PROSITE" id="PS50850">
    <property type="entry name" value="MFS"/>
    <property type="match status" value="1"/>
</dbReference>
<evidence type="ECO:0000256" key="3">
    <source>
        <dbReference type="ARBA" id="ARBA00022448"/>
    </source>
</evidence>
<feature type="transmembrane region" description="Helical" evidence="8">
    <location>
        <begin position="48"/>
        <end position="65"/>
    </location>
</feature>
<dbReference type="Proteomes" id="UP000628017">
    <property type="component" value="Unassembled WGS sequence"/>
</dbReference>
<feature type="transmembrane region" description="Helical" evidence="8">
    <location>
        <begin position="135"/>
        <end position="154"/>
    </location>
</feature>
<dbReference type="CDD" id="cd17320">
    <property type="entry name" value="MFS_MdfA_MDR_like"/>
    <property type="match status" value="1"/>
</dbReference>
<feature type="transmembrane region" description="Helical" evidence="8">
    <location>
        <begin position="77"/>
        <end position="94"/>
    </location>
</feature>
<proteinExistence type="inferred from homology"/>
<evidence type="ECO:0000259" key="9">
    <source>
        <dbReference type="PROSITE" id="PS50850"/>
    </source>
</evidence>
<feature type="transmembrane region" description="Helical" evidence="8">
    <location>
        <begin position="285"/>
        <end position="304"/>
    </location>
</feature>
<dbReference type="InterPro" id="IPR020846">
    <property type="entry name" value="MFS_dom"/>
</dbReference>
<evidence type="ECO:0000256" key="6">
    <source>
        <dbReference type="ARBA" id="ARBA00022989"/>
    </source>
</evidence>
<keyword evidence="5 8" id="KW-0812">Transmembrane</keyword>
<dbReference type="GO" id="GO:1990961">
    <property type="term" value="P:xenobiotic detoxification by transmembrane export across the plasma membrane"/>
    <property type="evidence" value="ECO:0007669"/>
    <property type="project" value="InterPro"/>
</dbReference>
<feature type="transmembrane region" description="Helical" evidence="8">
    <location>
        <begin position="100"/>
        <end position="123"/>
    </location>
</feature>
<keyword evidence="4" id="KW-1003">Cell membrane</keyword>
<feature type="transmembrane region" description="Helical" evidence="8">
    <location>
        <begin position="215"/>
        <end position="233"/>
    </location>
</feature>
<dbReference type="InterPro" id="IPR005829">
    <property type="entry name" value="Sugar_transporter_CS"/>
</dbReference>
<evidence type="ECO:0000256" key="4">
    <source>
        <dbReference type="ARBA" id="ARBA00022475"/>
    </source>
</evidence>
<dbReference type="EMBL" id="BMKA01000001">
    <property type="protein sequence ID" value="GGA11356.1"/>
    <property type="molecule type" value="Genomic_DNA"/>
</dbReference>
<accession>A0A916QUC9</accession>
<dbReference type="InterPro" id="IPR011701">
    <property type="entry name" value="MFS"/>
</dbReference>
<sequence length="398" mass="42167">MGKRLALPEFILLTALLFSLIAFGTDAMLPAFGEMAADLNTSNANRVQLVVAAFVLGTGCGQLISGPLSDAIGRKPVLLGGIGVFIITSFWAWGSQSLEMLLLARFIQGLGISAPRTVGMAMVRDLYTGRQMARVVSLAMMMFVLVPAVAPLIGQGIMLAFGWRAIFMSFVVLGCAVGLWLWIRQEETHTPERRRPMRVATMISAAKEMAASRRVVISLLVLCMSYAIVFSYISSAQQLFVVWLDAGARFPVYFAIIALVSGTASALNAALVVRLGMWLLSTIGLALLAVGSISVGTLIASGLISGDVLLYVVIGWSMMLFFLSGLVFSNVNALAMEPMGHIAGTASAIIGSVSTLASILIAVPIGQMFNGTGLPLMFGVGTCAAIGFFLNLQNPRSV</sequence>